<evidence type="ECO:0000256" key="8">
    <source>
        <dbReference type="ARBA" id="ARBA00022917"/>
    </source>
</evidence>
<evidence type="ECO:0000256" key="1">
    <source>
        <dbReference type="ARBA" id="ARBA00004496"/>
    </source>
</evidence>
<evidence type="ECO:0000256" key="7">
    <source>
        <dbReference type="ARBA" id="ARBA00022840"/>
    </source>
</evidence>
<dbReference type="AlphaFoldDB" id="A0A4Y9RQY7"/>
<evidence type="ECO:0000256" key="4">
    <source>
        <dbReference type="ARBA" id="ARBA00022490"/>
    </source>
</evidence>
<keyword evidence="8 10" id="KW-0648">Protein biosynthesis</keyword>
<dbReference type="InterPro" id="IPR020058">
    <property type="entry name" value="Glu/Gln-tRNA-synth_Ib_cat-dom"/>
</dbReference>
<comment type="function">
    <text evidence="10">Catalyzes the attachment of glutamate to tRNA(Glu) in a two-step reaction: glutamate is first activated by ATP to form Glu-AMP and then transferred to the acceptor end of tRNA(Glu).</text>
</comment>
<dbReference type="PRINTS" id="PR00987">
    <property type="entry name" value="TRNASYNTHGLU"/>
</dbReference>
<dbReference type="GO" id="GO:0004818">
    <property type="term" value="F:glutamate-tRNA ligase activity"/>
    <property type="evidence" value="ECO:0007669"/>
    <property type="project" value="UniProtKB-UniRule"/>
</dbReference>
<dbReference type="InterPro" id="IPR045462">
    <property type="entry name" value="aa-tRNA-synth_I_cd-bd"/>
</dbReference>
<dbReference type="HAMAP" id="MF_00022">
    <property type="entry name" value="Glu_tRNA_synth_type1"/>
    <property type="match status" value="1"/>
</dbReference>
<dbReference type="InterPro" id="IPR004527">
    <property type="entry name" value="Glu-tRNA-ligase_bac/mito"/>
</dbReference>
<dbReference type="InterPro" id="IPR020751">
    <property type="entry name" value="aa-tRNA-synth_I_codon-bd_sub2"/>
</dbReference>
<dbReference type="OrthoDB" id="9807503at2"/>
<dbReference type="Pfam" id="PF00749">
    <property type="entry name" value="tRNA-synt_1c"/>
    <property type="match status" value="1"/>
</dbReference>
<reference evidence="13 14" key="1">
    <citation type="submission" date="2019-03" db="EMBL/GenBank/DDBJ databases">
        <title>Draft Genome Sequence of Massilia arenosa sp. nov., a Novel Massilia Species Isolated from a Sandy-loam Maize Soil.</title>
        <authorList>
            <person name="Raths R."/>
            <person name="Peta V."/>
            <person name="Bucking H."/>
        </authorList>
    </citation>
    <scope>NUCLEOTIDE SEQUENCE [LARGE SCALE GENOMIC DNA]</scope>
    <source>
        <strain evidence="13 14">MC02</strain>
    </source>
</reference>
<dbReference type="NCBIfam" id="TIGR00464">
    <property type="entry name" value="gltX_bact"/>
    <property type="match status" value="1"/>
</dbReference>
<keyword evidence="5 10" id="KW-0436">Ligase</keyword>
<dbReference type="Gene3D" id="1.10.10.350">
    <property type="match status" value="1"/>
</dbReference>
<evidence type="ECO:0000256" key="2">
    <source>
        <dbReference type="ARBA" id="ARBA00007894"/>
    </source>
</evidence>
<dbReference type="PANTHER" id="PTHR43311">
    <property type="entry name" value="GLUTAMATE--TRNA LIGASE"/>
    <property type="match status" value="1"/>
</dbReference>
<feature type="short sequence motif" description="'HIGH' region" evidence="10">
    <location>
        <begin position="9"/>
        <end position="19"/>
    </location>
</feature>
<organism evidence="13 14">
    <name type="scientific">Zemynaea arenosa</name>
    <dbReference type="NCBI Taxonomy" id="2561931"/>
    <lineage>
        <taxon>Bacteria</taxon>
        <taxon>Pseudomonadati</taxon>
        <taxon>Pseudomonadota</taxon>
        <taxon>Betaproteobacteria</taxon>
        <taxon>Burkholderiales</taxon>
        <taxon>Oxalobacteraceae</taxon>
        <taxon>Telluria group</taxon>
        <taxon>Zemynaea</taxon>
    </lineage>
</organism>
<dbReference type="InterPro" id="IPR049940">
    <property type="entry name" value="GluQ/Sye"/>
</dbReference>
<comment type="caution">
    <text evidence="10">Lacks conserved residue(s) required for the propagation of feature annotation.</text>
</comment>
<evidence type="ECO:0000313" key="14">
    <source>
        <dbReference type="Proteomes" id="UP000298438"/>
    </source>
</evidence>
<dbReference type="SUPFAM" id="SSF52374">
    <property type="entry name" value="Nucleotidylyl transferase"/>
    <property type="match status" value="1"/>
</dbReference>
<dbReference type="InterPro" id="IPR000924">
    <property type="entry name" value="Glu/Gln-tRNA-synth"/>
</dbReference>
<dbReference type="GO" id="GO:0008270">
    <property type="term" value="F:zinc ion binding"/>
    <property type="evidence" value="ECO:0007669"/>
    <property type="project" value="InterPro"/>
</dbReference>
<feature type="domain" description="Aminoacyl-tRNA synthetase class I anticodon-binding" evidence="12">
    <location>
        <begin position="322"/>
        <end position="462"/>
    </location>
</feature>
<dbReference type="Gene3D" id="3.40.50.620">
    <property type="entry name" value="HUPs"/>
    <property type="match status" value="1"/>
</dbReference>
<dbReference type="InterPro" id="IPR014729">
    <property type="entry name" value="Rossmann-like_a/b/a_fold"/>
</dbReference>
<proteinExistence type="inferred from homology"/>
<sequence length="463" mass="51867">MTVRTRFAPSPTGYLHLGGARTALYSWAYARHFGGTFILRIEDTDLERSTPEAVQAILDGMKWLGLEHDEGPFYQMKRMDRYREVVAQMLEAGTAYHCYCSPEEVEAMRERMRAAGEKPRYDGTWRPEPGKVLPPVPEGVKPVVRFKNPLDGEVTWNDVVKGTITIANKELDDLVIARPDGTPTYNFCVAVDDWDMKITHVLRGDDHVNNTPRQINILRAIGAELPQYGHLPMILGPDGAKLSKRHGAVSVVNYADEGYLPEAMLNYLSRLGWSHGDDEIFSMEQFIQWFDLSNLTASPAQFNFDKLAWVNNHYIKQADNERLAALARPRMEANGAQFDGAPPLPVVIGLLKERTNTIVELSDAAMLFYREPQPDAALLTQHVTDAVKPALAAFAQRCADVEWNKAALSAMIKEVLAAHGLKMPQLAMPLRLFVTGQLQTPAIDAVLELFGRDVVRARVQKFL</sequence>
<dbReference type="RefSeq" id="WP_135209105.1">
    <property type="nucleotide sequence ID" value="NZ_SPVF01000254.1"/>
</dbReference>
<accession>A0A4Y9RQY7</accession>
<dbReference type="Proteomes" id="UP000298438">
    <property type="component" value="Unassembled WGS sequence"/>
</dbReference>
<feature type="domain" description="Glutamyl/glutaminyl-tRNA synthetase class Ib catalytic" evidence="11">
    <location>
        <begin position="3"/>
        <end position="309"/>
    </location>
</feature>
<evidence type="ECO:0000256" key="10">
    <source>
        <dbReference type="HAMAP-Rule" id="MF_00022"/>
    </source>
</evidence>
<feature type="short sequence motif" description="'KMSKS' region" evidence="10">
    <location>
        <begin position="241"/>
        <end position="245"/>
    </location>
</feature>
<dbReference type="GO" id="GO:0006424">
    <property type="term" value="P:glutamyl-tRNA aminoacylation"/>
    <property type="evidence" value="ECO:0007669"/>
    <property type="project" value="UniProtKB-UniRule"/>
</dbReference>
<feature type="binding site" evidence="10">
    <location>
        <position position="244"/>
    </location>
    <ligand>
        <name>ATP</name>
        <dbReference type="ChEBI" id="CHEBI:30616"/>
    </ligand>
</feature>
<evidence type="ECO:0000256" key="6">
    <source>
        <dbReference type="ARBA" id="ARBA00022741"/>
    </source>
</evidence>
<comment type="subcellular location">
    <subcellularLocation>
        <location evidence="1 10">Cytoplasm</location>
    </subcellularLocation>
</comment>
<dbReference type="InterPro" id="IPR001412">
    <property type="entry name" value="aa-tRNA-synth_I_CS"/>
</dbReference>
<dbReference type="GO" id="GO:0005524">
    <property type="term" value="F:ATP binding"/>
    <property type="evidence" value="ECO:0007669"/>
    <property type="project" value="UniProtKB-UniRule"/>
</dbReference>
<evidence type="ECO:0000256" key="9">
    <source>
        <dbReference type="ARBA" id="ARBA00023146"/>
    </source>
</evidence>
<keyword evidence="14" id="KW-1185">Reference proteome</keyword>
<dbReference type="FunFam" id="3.40.50.620:FF:000007">
    <property type="entry name" value="Glutamate--tRNA ligase"/>
    <property type="match status" value="1"/>
</dbReference>
<keyword evidence="7 10" id="KW-0067">ATP-binding</keyword>
<dbReference type="Pfam" id="PF19269">
    <property type="entry name" value="Anticodon_2"/>
    <property type="match status" value="1"/>
</dbReference>
<comment type="catalytic activity">
    <reaction evidence="10">
        <text>tRNA(Glu) + L-glutamate + ATP = L-glutamyl-tRNA(Glu) + AMP + diphosphate</text>
        <dbReference type="Rhea" id="RHEA:23540"/>
        <dbReference type="Rhea" id="RHEA-COMP:9663"/>
        <dbReference type="Rhea" id="RHEA-COMP:9680"/>
        <dbReference type="ChEBI" id="CHEBI:29985"/>
        <dbReference type="ChEBI" id="CHEBI:30616"/>
        <dbReference type="ChEBI" id="CHEBI:33019"/>
        <dbReference type="ChEBI" id="CHEBI:78442"/>
        <dbReference type="ChEBI" id="CHEBI:78520"/>
        <dbReference type="ChEBI" id="CHEBI:456215"/>
        <dbReference type="EC" id="6.1.1.17"/>
    </reaction>
</comment>
<name>A0A4Y9RQY7_9BURK</name>
<dbReference type="CDD" id="cd00808">
    <property type="entry name" value="GluRS_core"/>
    <property type="match status" value="1"/>
</dbReference>
<protein>
    <recommendedName>
        <fullName evidence="10">Glutamate--tRNA ligase</fullName>
        <ecNumber evidence="10">6.1.1.17</ecNumber>
    </recommendedName>
    <alternativeName>
        <fullName evidence="10">Glutamyl-tRNA synthetase</fullName>
        <shortName evidence="10">GluRS</shortName>
    </alternativeName>
</protein>
<dbReference type="EMBL" id="SPVF01000254">
    <property type="protein sequence ID" value="TFW11697.1"/>
    <property type="molecule type" value="Genomic_DNA"/>
</dbReference>
<keyword evidence="6 10" id="KW-0547">Nucleotide-binding</keyword>
<evidence type="ECO:0000259" key="12">
    <source>
        <dbReference type="Pfam" id="PF19269"/>
    </source>
</evidence>
<evidence type="ECO:0000313" key="13">
    <source>
        <dbReference type="EMBL" id="TFW11697.1"/>
    </source>
</evidence>
<evidence type="ECO:0000256" key="3">
    <source>
        <dbReference type="ARBA" id="ARBA00011245"/>
    </source>
</evidence>
<dbReference type="EC" id="6.1.1.17" evidence="10"/>
<dbReference type="PROSITE" id="PS00178">
    <property type="entry name" value="AA_TRNA_LIGASE_I"/>
    <property type="match status" value="1"/>
</dbReference>
<dbReference type="InterPro" id="IPR033910">
    <property type="entry name" value="GluRS_core"/>
</dbReference>
<dbReference type="PANTHER" id="PTHR43311:SF2">
    <property type="entry name" value="GLUTAMATE--TRNA LIGASE, MITOCHONDRIAL-RELATED"/>
    <property type="match status" value="1"/>
</dbReference>
<keyword evidence="4 10" id="KW-0963">Cytoplasm</keyword>
<comment type="subunit">
    <text evidence="3 10">Monomer.</text>
</comment>
<keyword evidence="9 10" id="KW-0030">Aminoacyl-tRNA synthetase</keyword>
<evidence type="ECO:0000259" key="11">
    <source>
        <dbReference type="Pfam" id="PF00749"/>
    </source>
</evidence>
<comment type="similarity">
    <text evidence="2 10">Belongs to the class-I aminoacyl-tRNA synthetase family. Glutamate--tRNA ligase type 1 subfamily.</text>
</comment>
<comment type="caution">
    <text evidence="13">The sequence shown here is derived from an EMBL/GenBank/DDBJ whole genome shotgun (WGS) entry which is preliminary data.</text>
</comment>
<gene>
    <name evidence="10" type="primary">gltX</name>
    <name evidence="13" type="ORF">E4L96_20635</name>
</gene>
<dbReference type="SUPFAM" id="SSF48163">
    <property type="entry name" value="An anticodon-binding domain of class I aminoacyl-tRNA synthetases"/>
    <property type="match status" value="1"/>
</dbReference>
<dbReference type="InterPro" id="IPR008925">
    <property type="entry name" value="aa_tRNA-synth_I_cd-bd_sf"/>
</dbReference>
<dbReference type="GO" id="GO:0000049">
    <property type="term" value="F:tRNA binding"/>
    <property type="evidence" value="ECO:0007669"/>
    <property type="project" value="InterPro"/>
</dbReference>
<evidence type="ECO:0000256" key="5">
    <source>
        <dbReference type="ARBA" id="ARBA00022598"/>
    </source>
</evidence>
<dbReference type="GO" id="GO:0005829">
    <property type="term" value="C:cytosol"/>
    <property type="evidence" value="ECO:0007669"/>
    <property type="project" value="TreeGrafter"/>
</dbReference>